<reference evidence="1 2" key="1">
    <citation type="submission" date="2018-08" db="EMBL/GenBank/DDBJ databases">
        <title>A genome reference for cultivated species of the human gut microbiota.</title>
        <authorList>
            <person name="Zou Y."/>
            <person name="Xue W."/>
            <person name="Luo G."/>
        </authorList>
    </citation>
    <scope>NUCLEOTIDE SEQUENCE [LARGE SCALE GENOMIC DNA]</scope>
    <source>
        <strain evidence="1 2">TF05-12AC</strain>
    </source>
</reference>
<dbReference type="AlphaFoldDB" id="A0A3E3IBZ7"/>
<proteinExistence type="predicted"/>
<evidence type="ECO:0000313" key="1">
    <source>
        <dbReference type="EMBL" id="RGE64582.1"/>
    </source>
</evidence>
<evidence type="ECO:0000313" key="2">
    <source>
        <dbReference type="Proteomes" id="UP000260828"/>
    </source>
</evidence>
<sequence length="126" mass="14202">MPQERQTEIRIEESRRALPGGFLLSAVRLCERSACMPFAARPAKVFCRAFFKKTGAKSTPALRRMLWILLVGMAASEQGALRPAAAFFMRAAARGARRRPRKKARPTRGLAFFLSRCLLQKSDENF</sequence>
<protein>
    <submittedName>
        <fullName evidence="1">Uncharacterized protein</fullName>
    </submittedName>
</protein>
<organism evidence="1 2">
    <name type="scientific">Anaerotruncus colihominis</name>
    <dbReference type="NCBI Taxonomy" id="169435"/>
    <lineage>
        <taxon>Bacteria</taxon>
        <taxon>Bacillati</taxon>
        <taxon>Bacillota</taxon>
        <taxon>Clostridia</taxon>
        <taxon>Eubacteriales</taxon>
        <taxon>Oscillospiraceae</taxon>
        <taxon>Anaerotruncus</taxon>
    </lineage>
</organism>
<accession>A0A3E3IBZ7</accession>
<dbReference type="Proteomes" id="UP000260828">
    <property type="component" value="Unassembled WGS sequence"/>
</dbReference>
<comment type="caution">
    <text evidence="1">The sequence shown here is derived from an EMBL/GenBank/DDBJ whole genome shotgun (WGS) entry which is preliminary data.</text>
</comment>
<gene>
    <name evidence="1" type="ORF">DXC40_17820</name>
</gene>
<name>A0A3E3IBZ7_9FIRM</name>
<dbReference type="EMBL" id="QVME01000016">
    <property type="protein sequence ID" value="RGE64582.1"/>
    <property type="molecule type" value="Genomic_DNA"/>
</dbReference>